<dbReference type="EMBL" id="JACGWL010000005">
    <property type="protein sequence ID" value="KAK4402842.1"/>
    <property type="molecule type" value="Genomic_DNA"/>
</dbReference>
<keyword evidence="1" id="KW-0175">Coiled coil</keyword>
<name>A0AAE2BYV4_9LAMI</name>
<comment type="caution">
    <text evidence="2">The sequence shown here is derived from an EMBL/GenBank/DDBJ whole genome shotgun (WGS) entry which is preliminary data.</text>
</comment>
<evidence type="ECO:0000313" key="2">
    <source>
        <dbReference type="EMBL" id="KAK4402842.1"/>
    </source>
</evidence>
<reference evidence="2" key="2">
    <citation type="journal article" date="2024" name="Plant">
        <title>Genomic evolution and insights into agronomic trait innovations of Sesamum species.</title>
        <authorList>
            <person name="Miao H."/>
            <person name="Wang L."/>
            <person name="Qu L."/>
            <person name="Liu H."/>
            <person name="Sun Y."/>
            <person name="Le M."/>
            <person name="Wang Q."/>
            <person name="Wei S."/>
            <person name="Zheng Y."/>
            <person name="Lin W."/>
            <person name="Duan Y."/>
            <person name="Cao H."/>
            <person name="Xiong S."/>
            <person name="Wang X."/>
            <person name="Wei L."/>
            <person name="Li C."/>
            <person name="Ma Q."/>
            <person name="Ju M."/>
            <person name="Zhao R."/>
            <person name="Li G."/>
            <person name="Mu C."/>
            <person name="Tian Q."/>
            <person name="Mei H."/>
            <person name="Zhang T."/>
            <person name="Gao T."/>
            <person name="Zhang H."/>
        </authorList>
    </citation>
    <scope>NUCLEOTIDE SEQUENCE</scope>
    <source>
        <strain evidence="2">K16</strain>
    </source>
</reference>
<organism evidence="2 3">
    <name type="scientific">Sesamum angolense</name>
    <dbReference type="NCBI Taxonomy" id="2727404"/>
    <lineage>
        <taxon>Eukaryota</taxon>
        <taxon>Viridiplantae</taxon>
        <taxon>Streptophyta</taxon>
        <taxon>Embryophyta</taxon>
        <taxon>Tracheophyta</taxon>
        <taxon>Spermatophyta</taxon>
        <taxon>Magnoliopsida</taxon>
        <taxon>eudicotyledons</taxon>
        <taxon>Gunneridae</taxon>
        <taxon>Pentapetalae</taxon>
        <taxon>asterids</taxon>
        <taxon>lamiids</taxon>
        <taxon>Lamiales</taxon>
        <taxon>Pedaliaceae</taxon>
        <taxon>Sesamum</taxon>
    </lineage>
</organism>
<evidence type="ECO:0000313" key="3">
    <source>
        <dbReference type="Proteomes" id="UP001289374"/>
    </source>
</evidence>
<feature type="coiled-coil region" evidence="1">
    <location>
        <begin position="86"/>
        <end position="113"/>
    </location>
</feature>
<evidence type="ECO:0000256" key="1">
    <source>
        <dbReference type="SAM" id="Coils"/>
    </source>
</evidence>
<dbReference type="PANTHER" id="PTHR33437">
    <property type="entry name" value="OS06G0361200 PROTEIN"/>
    <property type="match status" value="1"/>
</dbReference>
<dbReference type="AlphaFoldDB" id="A0AAE2BYV4"/>
<protein>
    <submittedName>
        <fullName evidence="2">Uncharacterized protein</fullName>
    </submittedName>
</protein>
<accession>A0AAE2BYV4</accession>
<keyword evidence="3" id="KW-1185">Reference proteome</keyword>
<dbReference type="Proteomes" id="UP001289374">
    <property type="component" value="Unassembled WGS sequence"/>
</dbReference>
<proteinExistence type="predicted"/>
<reference evidence="2" key="1">
    <citation type="submission" date="2020-06" db="EMBL/GenBank/DDBJ databases">
        <authorList>
            <person name="Li T."/>
            <person name="Hu X."/>
            <person name="Zhang T."/>
            <person name="Song X."/>
            <person name="Zhang H."/>
            <person name="Dai N."/>
            <person name="Sheng W."/>
            <person name="Hou X."/>
            <person name="Wei L."/>
        </authorList>
    </citation>
    <scope>NUCLEOTIDE SEQUENCE</scope>
    <source>
        <strain evidence="2">K16</strain>
        <tissue evidence="2">Leaf</tissue>
    </source>
</reference>
<gene>
    <name evidence="2" type="ORF">Sango_1024900</name>
</gene>
<sequence length="202" mass="23124">MYQEYWRYYEEHAKKLKESSQMFSLAEYVEKNLHSPSYASESDANNSPPTSPRSMCNYSFTTNVTPVMVTNATTIGEQLVDLTRAIEGLMKHIQEQDAQIARLINKADNIDASHVMGKQVEAHDEVEMPIKQYYTEKDKSAKEFQISSDGLILVDQLKEFIEGTIRSKIEGSSRPSFTYSKPYTPRIDSLKIPMGYQPSKFQ</sequence>